<accession>A0ABY4FJF9</accession>
<name>A0ABY4FJF9_9MICO</name>
<sequence length="305" mass="34181">MKEETEVARSYANIRMNIWSDEDWRNLSGAGKLLYITLLCHDTLSYAGVADWRPAKLAPLIDPRWTADDVRTAAAELSRAFFVVISEESEEILIRSFLKHDGLMKQPKMAQAMTSAFGSIASLELRQMLAFEVQKLHANSPDLPGWKATGIEAVLRHSAVDAQSITPTDTLRDTPSETPPGILSAAQPEGYSPSPTPTPTPIEKEPPISAGGSTKPKQPYSKAFLEFWEFGLKKDDKIAAWKAWEKMRKAGLLPDLEYLRKAVEQYVLNNPDRQFQKLPATWINAGSWENDYTPPQTGPKKERLR</sequence>
<organism evidence="2 3">
    <name type="scientific">Leucobacter allii</name>
    <dbReference type="NCBI Taxonomy" id="2932247"/>
    <lineage>
        <taxon>Bacteria</taxon>
        <taxon>Bacillati</taxon>
        <taxon>Actinomycetota</taxon>
        <taxon>Actinomycetes</taxon>
        <taxon>Micrococcales</taxon>
        <taxon>Microbacteriaceae</taxon>
        <taxon>Leucobacter</taxon>
    </lineage>
</organism>
<evidence type="ECO:0000313" key="2">
    <source>
        <dbReference type="EMBL" id="UOQ56057.1"/>
    </source>
</evidence>
<feature type="region of interest" description="Disordered" evidence="1">
    <location>
        <begin position="286"/>
        <end position="305"/>
    </location>
</feature>
<proteinExistence type="predicted"/>
<dbReference type="RefSeq" id="WP_244726220.1">
    <property type="nucleotide sequence ID" value="NZ_CP095045.1"/>
</dbReference>
<evidence type="ECO:0000256" key="1">
    <source>
        <dbReference type="SAM" id="MobiDB-lite"/>
    </source>
</evidence>
<reference evidence="2 3" key="1">
    <citation type="submission" date="2022-04" db="EMBL/GenBank/DDBJ databases">
        <title>Leucobacter sp. isolated from rhizosphere of garlic.</title>
        <authorList>
            <person name="Won M."/>
            <person name="Lee C.-M."/>
            <person name="Woen H.-Y."/>
            <person name="Kwon S.-W."/>
        </authorList>
    </citation>
    <scope>NUCLEOTIDE SEQUENCE [LARGE SCALE GENOMIC DNA]</scope>
    <source>
        <strain evidence="2 3">H21R-40</strain>
    </source>
</reference>
<protein>
    <submittedName>
        <fullName evidence="2">Uncharacterized protein</fullName>
    </submittedName>
</protein>
<dbReference type="Proteomes" id="UP000831786">
    <property type="component" value="Chromosome"/>
</dbReference>
<feature type="region of interest" description="Disordered" evidence="1">
    <location>
        <begin position="162"/>
        <end position="217"/>
    </location>
</feature>
<gene>
    <name evidence="2" type="ORF">MUN78_10110</name>
</gene>
<dbReference type="EMBL" id="CP095045">
    <property type="protein sequence ID" value="UOQ56057.1"/>
    <property type="molecule type" value="Genomic_DNA"/>
</dbReference>
<keyword evidence="3" id="KW-1185">Reference proteome</keyword>
<evidence type="ECO:0000313" key="3">
    <source>
        <dbReference type="Proteomes" id="UP000831786"/>
    </source>
</evidence>